<dbReference type="OrthoDB" id="3902208at2759"/>
<gene>
    <name evidence="2" type="ORF">Slin15195_G044530</name>
</gene>
<organism evidence="2 3">
    <name type="scientific">Septoria linicola</name>
    <dbReference type="NCBI Taxonomy" id="215465"/>
    <lineage>
        <taxon>Eukaryota</taxon>
        <taxon>Fungi</taxon>
        <taxon>Dikarya</taxon>
        <taxon>Ascomycota</taxon>
        <taxon>Pezizomycotina</taxon>
        <taxon>Dothideomycetes</taxon>
        <taxon>Dothideomycetidae</taxon>
        <taxon>Mycosphaerellales</taxon>
        <taxon>Mycosphaerellaceae</taxon>
        <taxon>Septoria</taxon>
    </lineage>
</organism>
<evidence type="ECO:0000313" key="3">
    <source>
        <dbReference type="Proteomes" id="UP001056384"/>
    </source>
</evidence>
<feature type="compositionally biased region" description="Polar residues" evidence="1">
    <location>
        <begin position="142"/>
        <end position="152"/>
    </location>
</feature>
<accession>A0A9Q9EII6</accession>
<feature type="region of interest" description="Disordered" evidence="1">
    <location>
        <begin position="113"/>
        <end position="152"/>
    </location>
</feature>
<feature type="compositionally biased region" description="Polar residues" evidence="1">
    <location>
        <begin position="1"/>
        <end position="26"/>
    </location>
</feature>
<dbReference type="AlphaFoldDB" id="A0A9Q9EII6"/>
<keyword evidence="3" id="KW-1185">Reference proteome</keyword>
<name>A0A9Q9EII6_9PEZI</name>
<dbReference type="Proteomes" id="UP001056384">
    <property type="component" value="Chromosome 3"/>
</dbReference>
<sequence>MSNKENQPESLEQQEGQSNEETSVDAQKQEEQPGQQSQRSGRNMDKVLNHVPNMAPEGALGTQTKGPLSAVGDPLGQVLNYGLKPLGHVTGAIGNPNGEALLRVRRVAEHEGVAGGDPKYLPDQDNGKPDSQLPGGERIGGNKQTGDNPLGL</sequence>
<proteinExistence type="predicted"/>
<feature type="compositionally biased region" description="Low complexity" evidence="1">
    <location>
        <begin position="32"/>
        <end position="41"/>
    </location>
</feature>
<evidence type="ECO:0000313" key="2">
    <source>
        <dbReference type="EMBL" id="USW51134.1"/>
    </source>
</evidence>
<evidence type="ECO:0000256" key="1">
    <source>
        <dbReference type="SAM" id="MobiDB-lite"/>
    </source>
</evidence>
<feature type="region of interest" description="Disordered" evidence="1">
    <location>
        <begin position="1"/>
        <end position="70"/>
    </location>
</feature>
<protein>
    <submittedName>
        <fullName evidence="2">Uncharacterized protein</fullName>
    </submittedName>
</protein>
<reference evidence="2" key="1">
    <citation type="submission" date="2022-06" db="EMBL/GenBank/DDBJ databases">
        <title>Complete genome sequences of two strains of the flax pathogen Septoria linicola.</title>
        <authorList>
            <person name="Lapalu N."/>
            <person name="Simon A."/>
            <person name="Demenou B."/>
            <person name="Paumier D."/>
            <person name="Guillot M.-P."/>
            <person name="Gout L."/>
            <person name="Valade R."/>
        </authorList>
    </citation>
    <scope>NUCLEOTIDE SEQUENCE</scope>
    <source>
        <strain evidence="2">SE15195</strain>
    </source>
</reference>
<dbReference type="EMBL" id="CP099420">
    <property type="protein sequence ID" value="USW51134.1"/>
    <property type="molecule type" value="Genomic_DNA"/>
</dbReference>